<dbReference type="AlphaFoldDB" id="A0A833ZJ14"/>
<accession>A0A833ZJ14</accession>
<organism evidence="1 2">
    <name type="scientific">Phyllostomus discolor</name>
    <name type="common">pale spear-nosed bat</name>
    <dbReference type="NCBI Taxonomy" id="89673"/>
    <lineage>
        <taxon>Eukaryota</taxon>
        <taxon>Metazoa</taxon>
        <taxon>Chordata</taxon>
        <taxon>Craniata</taxon>
        <taxon>Vertebrata</taxon>
        <taxon>Euteleostomi</taxon>
        <taxon>Mammalia</taxon>
        <taxon>Eutheria</taxon>
        <taxon>Laurasiatheria</taxon>
        <taxon>Chiroptera</taxon>
        <taxon>Yangochiroptera</taxon>
        <taxon>Phyllostomidae</taxon>
        <taxon>Phyllostominae</taxon>
        <taxon>Phyllostomus</taxon>
    </lineage>
</organism>
<name>A0A833ZJ14_9CHIR</name>
<dbReference type="Proteomes" id="UP000664940">
    <property type="component" value="Unassembled WGS sequence"/>
</dbReference>
<comment type="caution">
    <text evidence="1">The sequence shown here is derived from an EMBL/GenBank/DDBJ whole genome shotgun (WGS) entry which is preliminary data.</text>
</comment>
<proteinExistence type="predicted"/>
<evidence type="ECO:0000313" key="2">
    <source>
        <dbReference type="Proteomes" id="UP000664940"/>
    </source>
</evidence>
<sequence>MEVGKGKIRTTKIAERLHFLLGEKAIPAIPEEIQSQPVHLPTSPSQRVSWQVLSLQHAWKTAVPAGASAAFPKRKLGQQIQPGRMETSQLATSFHGPECLCIIANPLPGSPQPSLLSWATWSCRGKASVLQKALSASPSGRKCMCSLFPMVFLVCFNGHTRMDDTSA</sequence>
<reference evidence="1 2" key="1">
    <citation type="journal article" date="2020" name="Nature">
        <title>Six reference-quality genomes reveal evolution of bat adaptations.</title>
        <authorList>
            <person name="Jebb D."/>
            <person name="Huang Z."/>
            <person name="Pippel M."/>
            <person name="Hughes G.M."/>
            <person name="Lavrichenko K."/>
            <person name="Devanna P."/>
            <person name="Winkler S."/>
            <person name="Jermiin L.S."/>
            <person name="Skirmuntt E.C."/>
            <person name="Katzourakis A."/>
            <person name="Burkitt-Gray L."/>
            <person name="Ray D.A."/>
            <person name="Sullivan K.A.M."/>
            <person name="Roscito J.G."/>
            <person name="Kirilenko B.M."/>
            <person name="Davalos L.M."/>
            <person name="Corthals A.P."/>
            <person name="Power M.L."/>
            <person name="Jones G."/>
            <person name="Ransome R.D."/>
            <person name="Dechmann D.K.N."/>
            <person name="Locatelli A.G."/>
            <person name="Puechmaille S.J."/>
            <person name="Fedrigo O."/>
            <person name="Jarvis E.D."/>
            <person name="Hiller M."/>
            <person name="Vernes S.C."/>
            <person name="Myers E.W."/>
            <person name="Teeling E.C."/>
        </authorList>
    </citation>
    <scope>NUCLEOTIDE SEQUENCE [LARGE SCALE GENOMIC DNA]</scope>
    <source>
        <strain evidence="1">Bat1K_MPI-CBG_1</strain>
    </source>
</reference>
<evidence type="ECO:0000313" key="1">
    <source>
        <dbReference type="EMBL" id="KAF6094734.1"/>
    </source>
</evidence>
<gene>
    <name evidence="1" type="ORF">HJG60_011832</name>
</gene>
<protein>
    <submittedName>
        <fullName evidence="1">Uncharacterized protein</fullName>
    </submittedName>
</protein>
<dbReference type="EMBL" id="JABVXQ010000008">
    <property type="protein sequence ID" value="KAF6094734.1"/>
    <property type="molecule type" value="Genomic_DNA"/>
</dbReference>